<dbReference type="PANTHER" id="PTHR36159">
    <property type="entry name" value="PROTEIN CBG23766"/>
    <property type="match status" value="1"/>
</dbReference>
<dbReference type="Proteomes" id="UP000078541">
    <property type="component" value="Unassembled WGS sequence"/>
</dbReference>
<feature type="chain" id="PRO_5007582960" description="Double jelly roll-like domain-containing protein" evidence="2">
    <location>
        <begin position="31"/>
        <end position="231"/>
    </location>
</feature>
<sequence>MAKCSNTLPILSLLRVFGSLISGAARVAKAINDNKANGAEIDRNRNVKITITIKSYASFSRQYNDYAGLIPSDYNAKNLMTPDGYFNFCVLLSMLLGFCKDYKHVIINARHELILIRARNDNNCIVRDSATEPKLGLFKIQSLLRTLNSGRYLSMSFRSWDLYECPLLQNTTKHSWAIKTATQLEKPRAPDRKGAVGKDRHKSGGVSLRPKAPNEPGVEQRTKWKPLLVLR</sequence>
<evidence type="ECO:0000256" key="1">
    <source>
        <dbReference type="SAM" id="MobiDB-lite"/>
    </source>
</evidence>
<evidence type="ECO:0000259" key="3">
    <source>
        <dbReference type="Pfam" id="PF21738"/>
    </source>
</evidence>
<dbReference type="EMBL" id="KQ981729">
    <property type="protein sequence ID" value="KYN36618.1"/>
    <property type="molecule type" value="Genomic_DNA"/>
</dbReference>
<proteinExistence type="predicted"/>
<organism evidence="4 5">
    <name type="scientific">Trachymyrmex septentrionalis</name>
    <dbReference type="NCBI Taxonomy" id="34720"/>
    <lineage>
        <taxon>Eukaryota</taxon>
        <taxon>Metazoa</taxon>
        <taxon>Ecdysozoa</taxon>
        <taxon>Arthropoda</taxon>
        <taxon>Hexapoda</taxon>
        <taxon>Insecta</taxon>
        <taxon>Pterygota</taxon>
        <taxon>Neoptera</taxon>
        <taxon>Endopterygota</taxon>
        <taxon>Hymenoptera</taxon>
        <taxon>Apocrita</taxon>
        <taxon>Aculeata</taxon>
        <taxon>Formicoidea</taxon>
        <taxon>Formicidae</taxon>
        <taxon>Myrmicinae</taxon>
        <taxon>Trachymyrmex</taxon>
    </lineage>
</organism>
<dbReference type="PANTHER" id="PTHR36159:SF1">
    <property type="entry name" value="RETROVIRUS-RELATED POL POLYPROTEIN FROM TRANSPOSON 412-LIKE PROTEIN"/>
    <property type="match status" value="1"/>
</dbReference>
<keyword evidence="2" id="KW-0732">Signal</keyword>
<evidence type="ECO:0000313" key="4">
    <source>
        <dbReference type="EMBL" id="KYN36618.1"/>
    </source>
</evidence>
<reference evidence="4 5" key="1">
    <citation type="submission" date="2016-03" db="EMBL/GenBank/DDBJ databases">
        <title>Trachymyrmex septentrionalis WGS genome.</title>
        <authorList>
            <person name="Nygaard S."/>
            <person name="Hu H."/>
            <person name="Boomsma J."/>
            <person name="Zhang G."/>
        </authorList>
    </citation>
    <scope>NUCLEOTIDE SEQUENCE [LARGE SCALE GENOMIC DNA]</scope>
    <source>
        <strain evidence="4">Tsep2-gDNA-1</strain>
        <tissue evidence="4">Whole body</tissue>
    </source>
</reference>
<dbReference type="STRING" id="34720.A0A151JUV0"/>
<evidence type="ECO:0000256" key="2">
    <source>
        <dbReference type="SAM" id="SignalP"/>
    </source>
</evidence>
<feature type="compositionally biased region" description="Basic and acidic residues" evidence="1">
    <location>
        <begin position="185"/>
        <end position="198"/>
    </location>
</feature>
<gene>
    <name evidence="4" type="ORF">ALC56_09023</name>
</gene>
<feature type="domain" description="Double jelly roll-like" evidence="3">
    <location>
        <begin position="35"/>
        <end position="188"/>
    </location>
</feature>
<evidence type="ECO:0000313" key="5">
    <source>
        <dbReference type="Proteomes" id="UP000078541"/>
    </source>
</evidence>
<protein>
    <recommendedName>
        <fullName evidence="3">Double jelly roll-like domain-containing protein</fullName>
    </recommendedName>
</protein>
<feature type="signal peptide" evidence="2">
    <location>
        <begin position="1"/>
        <end position="30"/>
    </location>
</feature>
<dbReference type="InterPro" id="IPR049512">
    <property type="entry name" value="DJR-like_dom"/>
</dbReference>
<name>A0A151JUV0_9HYME</name>
<dbReference type="AlphaFoldDB" id="A0A151JUV0"/>
<feature type="region of interest" description="Disordered" evidence="1">
    <location>
        <begin position="183"/>
        <end position="231"/>
    </location>
</feature>
<dbReference type="Pfam" id="PF21738">
    <property type="entry name" value="DJR-like_dom"/>
    <property type="match status" value="1"/>
</dbReference>
<keyword evidence="5" id="KW-1185">Reference proteome</keyword>
<accession>A0A151JUV0</accession>